<dbReference type="AlphaFoldDB" id="A0A6C7E563"/>
<accession>A0A6C7E563</accession>
<sequence>MTLVDNEQPPPPVDTTPELAPSLAFRLIKPIAGLSVPIAAVVVALLVGAVMLRALGANPIDGYIALFDGAFGGWDQLADTSIKAMPLLLVGIGICIAFRTGVINLGGEGQIIAGAILSTTVALAIPGTPRLILVPLVLIAGGIGGACWGALAGALKAYAGVSEILSTIMMNIVAGQFLSFLLQDLLIEEGAIKIQQTERLTDNSHLPLLPGGTRLHLGVVIAVLVAVLGFFLLFRSALGVRLRAVGHNPDASEYAGMAVKRSVVQALAFSGACAGVAGAILVFGSESHRLIGEGGPTAFTQNAGFNGIVAALFGALHPIATIPASFFFGGMLTGGIQLQRELQVPAALIVALNGVIVIVVVSSLKLRSRIHQWFERRSEPTSAPAEQNDE</sequence>
<evidence type="ECO:0000256" key="2">
    <source>
        <dbReference type="ARBA" id="ARBA00022475"/>
    </source>
</evidence>
<dbReference type="Pfam" id="PF02653">
    <property type="entry name" value="BPD_transp_2"/>
    <property type="match status" value="1"/>
</dbReference>
<dbReference type="KEGG" id="aym:YM304_01550"/>
<evidence type="ECO:0000313" key="7">
    <source>
        <dbReference type="EMBL" id="BAN00469.1"/>
    </source>
</evidence>
<keyword evidence="4 6" id="KW-1133">Transmembrane helix</keyword>
<dbReference type="InterPro" id="IPR001851">
    <property type="entry name" value="ABC_transp_permease"/>
</dbReference>
<evidence type="ECO:0000256" key="1">
    <source>
        <dbReference type="ARBA" id="ARBA00004651"/>
    </source>
</evidence>
<proteinExistence type="predicted"/>
<feature type="transmembrane region" description="Helical" evidence="6">
    <location>
        <begin position="31"/>
        <end position="52"/>
    </location>
</feature>
<keyword evidence="3 6" id="KW-0812">Transmembrane</keyword>
<evidence type="ECO:0000256" key="5">
    <source>
        <dbReference type="ARBA" id="ARBA00023136"/>
    </source>
</evidence>
<evidence type="ECO:0000256" key="3">
    <source>
        <dbReference type="ARBA" id="ARBA00022692"/>
    </source>
</evidence>
<keyword evidence="5 6" id="KW-0472">Membrane</keyword>
<protein>
    <submittedName>
        <fullName evidence="7">Putative ABC transporter permease protein</fullName>
    </submittedName>
</protein>
<keyword evidence="8" id="KW-1185">Reference proteome</keyword>
<dbReference type="PANTHER" id="PTHR47089">
    <property type="entry name" value="ABC TRANSPORTER, PERMEASE PROTEIN"/>
    <property type="match status" value="1"/>
</dbReference>
<dbReference type="CDD" id="cd06580">
    <property type="entry name" value="TM_PBP1_transp_TpRbsC_like"/>
    <property type="match status" value="1"/>
</dbReference>
<name>A0A6C7E563_ILUCY</name>
<organism evidence="7 8">
    <name type="scientific">Ilumatobacter coccineus (strain NBRC 103263 / KCTC 29153 / YM16-304)</name>
    <dbReference type="NCBI Taxonomy" id="1313172"/>
    <lineage>
        <taxon>Bacteria</taxon>
        <taxon>Bacillati</taxon>
        <taxon>Actinomycetota</taxon>
        <taxon>Acidimicrobiia</taxon>
        <taxon>Acidimicrobiales</taxon>
        <taxon>Ilumatobacteraceae</taxon>
        <taxon>Ilumatobacter</taxon>
    </lineage>
</organism>
<dbReference type="Proteomes" id="UP000011863">
    <property type="component" value="Chromosome"/>
</dbReference>
<feature type="transmembrane region" description="Helical" evidence="6">
    <location>
        <begin position="305"/>
        <end position="332"/>
    </location>
</feature>
<feature type="transmembrane region" description="Helical" evidence="6">
    <location>
        <begin position="215"/>
        <end position="234"/>
    </location>
</feature>
<keyword evidence="2" id="KW-1003">Cell membrane</keyword>
<evidence type="ECO:0000313" key="8">
    <source>
        <dbReference type="Proteomes" id="UP000011863"/>
    </source>
</evidence>
<feature type="transmembrane region" description="Helical" evidence="6">
    <location>
        <begin position="84"/>
        <end position="102"/>
    </location>
</feature>
<dbReference type="GO" id="GO:0022857">
    <property type="term" value="F:transmembrane transporter activity"/>
    <property type="evidence" value="ECO:0007669"/>
    <property type="project" value="InterPro"/>
</dbReference>
<feature type="transmembrane region" description="Helical" evidence="6">
    <location>
        <begin position="164"/>
        <end position="182"/>
    </location>
</feature>
<reference evidence="7 8" key="1">
    <citation type="journal article" date="2013" name="Int. J. Syst. Evol. Microbiol.">
        <title>Ilumatobacter nonamiense sp. nov. and Ilumatobacter coccineum sp. nov., isolated from seashore sand.</title>
        <authorList>
            <person name="Matsumoto A."/>
            <person name="Kasai H."/>
            <person name="Matsuo Y."/>
            <person name="Shizuri Y."/>
            <person name="Ichikawa N."/>
            <person name="Fujita N."/>
            <person name="Omura S."/>
            <person name="Takahashi Y."/>
        </authorList>
    </citation>
    <scope>NUCLEOTIDE SEQUENCE [LARGE SCALE GENOMIC DNA]</scope>
    <source>
        <strain evidence="8">NBRC 103263 / KCTC 29153 / YM16-304</strain>
    </source>
</reference>
<dbReference type="RefSeq" id="WP_015439717.1">
    <property type="nucleotide sequence ID" value="NC_020520.1"/>
</dbReference>
<gene>
    <name evidence="7" type="ORF">YM304_01550</name>
</gene>
<feature type="transmembrane region" description="Helical" evidence="6">
    <location>
        <begin position="109"/>
        <end position="126"/>
    </location>
</feature>
<evidence type="ECO:0000256" key="6">
    <source>
        <dbReference type="SAM" id="Phobius"/>
    </source>
</evidence>
<dbReference type="EMBL" id="AP012057">
    <property type="protein sequence ID" value="BAN00469.1"/>
    <property type="molecule type" value="Genomic_DNA"/>
</dbReference>
<dbReference type="PANTHER" id="PTHR47089:SF1">
    <property type="entry name" value="GUANOSINE ABC TRANSPORTER PERMEASE PROTEIN NUPP"/>
    <property type="match status" value="1"/>
</dbReference>
<dbReference type="GO" id="GO:0005886">
    <property type="term" value="C:plasma membrane"/>
    <property type="evidence" value="ECO:0007669"/>
    <property type="project" value="UniProtKB-SubCell"/>
</dbReference>
<evidence type="ECO:0000256" key="4">
    <source>
        <dbReference type="ARBA" id="ARBA00022989"/>
    </source>
</evidence>
<comment type="subcellular location">
    <subcellularLocation>
        <location evidence="1">Cell membrane</location>
        <topology evidence="1">Multi-pass membrane protein</topology>
    </subcellularLocation>
</comment>
<feature type="transmembrane region" description="Helical" evidence="6">
    <location>
        <begin position="132"/>
        <end position="152"/>
    </location>
</feature>
<feature type="transmembrane region" description="Helical" evidence="6">
    <location>
        <begin position="344"/>
        <end position="364"/>
    </location>
</feature>
<dbReference type="OrthoDB" id="45037at2"/>